<comment type="caution">
    <text evidence="1">The sequence shown here is derived from an EMBL/GenBank/DDBJ whole genome shotgun (WGS) entry which is preliminary data.</text>
</comment>
<feature type="non-terminal residue" evidence="1">
    <location>
        <position position="1"/>
    </location>
</feature>
<accession>A0ABS4BII8</accession>
<evidence type="ECO:0000313" key="2">
    <source>
        <dbReference type="Proteomes" id="UP000678276"/>
    </source>
</evidence>
<sequence>VGRCQVCQSQKQAFFFNQNQNAPPGYHPAGRLPFGGRKTETFQVETAPLREAAQSPREPWQKALDRFSDCSCVFAAIFPHGLSSAVSCHGRHDARHKGEICPPSR</sequence>
<reference evidence="1 2" key="1">
    <citation type="submission" date="2021-04" db="EMBL/GenBank/DDBJ databases">
        <title>Whole genome sequence of Jiella sp. KSK16Y-1.</title>
        <authorList>
            <person name="Tuo L."/>
        </authorList>
    </citation>
    <scope>NUCLEOTIDE SEQUENCE [LARGE SCALE GENOMIC DNA]</scope>
    <source>
        <strain evidence="1 2">KSK16Y-1</strain>
    </source>
</reference>
<dbReference type="Proteomes" id="UP000678276">
    <property type="component" value="Unassembled WGS sequence"/>
</dbReference>
<name>A0ABS4BII8_9HYPH</name>
<dbReference type="EMBL" id="JAGJCF010000007">
    <property type="protein sequence ID" value="MBP0616501.1"/>
    <property type="molecule type" value="Genomic_DNA"/>
</dbReference>
<proteinExistence type="predicted"/>
<protein>
    <submittedName>
        <fullName evidence="1">Uncharacterized protein</fullName>
    </submittedName>
</protein>
<dbReference type="RefSeq" id="WP_209594982.1">
    <property type="nucleotide sequence ID" value="NZ_JAGJCF010000007.1"/>
</dbReference>
<organism evidence="1 2">
    <name type="scientific">Jiella mangrovi</name>
    <dbReference type="NCBI Taxonomy" id="2821407"/>
    <lineage>
        <taxon>Bacteria</taxon>
        <taxon>Pseudomonadati</taxon>
        <taxon>Pseudomonadota</taxon>
        <taxon>Alphaproteobacteria</taxon>
        <taxon>Hyphomicrobiales</taxon>
        <taxon>Aurantimonadaceae</taxon>
        <taxon>Jiella</taxon>
    </lineage>
</organism>
<evidence type="ECO:0000313" key="1">
    <source>
        <dbReference type="EMBL" id="MBP0616501.1"/>
    </source>
</evidence>
<keyword evidence="2" id="KW-1185">Reference proteome</keyword>
<gene>
    <name evidence="1" type="ORF">J6595_13005</name>
</gene>